<dbReference type="Pfam" id="PF02333">
    <property type="entry name" value="Phytase"/>
    <property type="match status" value="1"/>
</dbReference>
<sequence length="252" mass="27383">MRRVLLVVFLAMLAGQPASAAGFPQVKAQVETPGLFDDEQGGNADADDPAIWVNRSDPGRSVVVATAKEGGLYSYRLDGTRIKHVPAPARPGPEHAPGRFNNVDIVGEVAIVSDRGRDHIRFYQVNGLVDVTAPDVEFVFGTSQSEVDEQRTAYGLTAWYDWTDRATYVLVSRRSTTRVALLKVEPRGGKFGYRVVRTLDLPSEFTLPNGTKWQPCDEPGVLPQVEGMVVDYRTGTLYAGQETSASGGCPPS</sequence>
<proteinExistence type="predicted"/>
<dbReference type="InterPro" id="IPR003431">
    <property type="entry name" value="B-propeller_Phytase"/>
</dbReference>
<dbReference type="PROSITE" id="PS51662">
    <property type="entry name" value="BP_PHYTASE"/>
    <property type="match status" value="1"/>
</dbReference>
<evidence type="ECO:0000313" key="4">
    <source>
        <dbReference type="Proteomes" id="UP000763557"/>
    </source>
</evidence>
<feature type="chain" id="PRO_5045382471" evidence="1">
    <location>
        <begin position="21"/>
        <end position="252"/>
    </location>
</feature>
<evidence type="ECO:0000259" key="2">
    <source>
        <dbReference type="PROSITE" id="PS51662"/>
    </source>
</evidence>
<dbReference type="Proteomes" id="UP000763557">
    <property type="component" value="Unassembled WGS sequence"/>
</dbReference>
<keyword evidence="3" id="KW-0378">Hydrolase</keyword>
<evidence type="ECO:0000313" key="3">
    <source>
        <dbReference type="EMBL" id="NRN64613.1"/>
    </source>
</evidence>
<dbReference type="GO" id="GO:0016787">
    <property type="term" value="F:hydrolase activity"/>
    <property type="evidence" value="ECO:0007669"/>
    <property type="project" value="UniProtKB-KW"/>
</dbReference>
<organism evidence="3 4">
    <name type="scientific">Kibdelosporangium persicum</name>
    <dbReference type="NCBI Taxonomy" id="2698649"/>
    <lineage>
        <taxon>Bacteria</taxon>
        <taxon>Bacillati</taxon>
        <taxon>Actinomycetota</taxon>
        <taxon>Actinomycetes</taxon>
        <taxon>Pseudonocardiales</taxon>
        <taxon>Pseudonocardiaceae</taxon>
        <taxon>Kibdelosporangium</taxon>
    </lineage>
</organism>
<reference evidence="3 4" key="1">
    <citation type="submission" date="2020-01" db="EMBL/GenBank/DDBJ databases">
        <title>Kibdelosporangium persica a novel Actinomycetes from a hot desert in Iran.</title>
        <authorList>
            <person name="Safaei N."/>
            <person name="Zaburannyi N."/>
            <person name="Mueller R."/>
            <person name="Wink J."/>
        </authorList>
    </citation>
    <scope>NUCLEOTIDE SEQUENCE [LARGE SCALE GENOMIC DNA]</scope>
    <source>
        <strain evidence="3 4">4NS15</strain>
    </source>
</reference>
<dbReference type="Gene3D" id="2.120.10.30">
    <property type="entry name" value="TolB, C-terminal domain"/>
    <property type="match status" value="1"/>
</dbReference>
<accession>A0ABX2EZX7</accession>
<evidence type="ECO:0000256" key="1">
    <source>
        <dbReference type="SAM" id="SignalP"/>
    </source>
</evidence>
<keyword evidence="4" id="KW-1185">Reference proteome</keyword>
<dbReference type="InterPro" id="IPR011042">
    <property type="entry name" value="6-blade_b-propeller_TolB-like"/>
</dbReference>
<name>A0ABX2EZX7_9PSEU</name>
<feature type="signal peptide" evidence="1">
    <location>
        <begin position="1"/>
        <end position="20"/>
    </location>
</feature>
<keyword evidence="1" id="KW-0732">Signal</keyword>
<dbReference type="EMBL" id="JAAATY010000004">
    <property type="protein sequence ID" value="NRN64613.1"/>
    <property type="molecule type" value="Genomic_DNA"/>
</dbReference>
<dbReference type="RefSeq" id="WP_246365306.1">
    <property type="nucleotide sequence ID" value="NZ_CBCSGW010000072.1"/>
</dbReference>
<gene>
    <name evidence="3" type="ORF">GC106_18190</name>
</gene>
<dbReference type="SUPFAM" id="SSF50956">
    <property type="entry name" value="Thermostable phytase (3-phytase)"/>
    <property type="match status" value="1"/>
</dbReference>
<feature type="domain" description="BPP" evidence="2">
    <location>
        <begin position="16"/>
        <end position="252"/>
    </location>
</feature>
<protein>
    <submittedName>
        <fullName evidence="3">Hydrolase</fullName>
    </submittedName>
</protein>
<comment type="caution">
    <text evidence="3">The sequence shown here is derived from an EMBL/GenBank/DDBJ whole genome shotgun (WGS) entry which is preliminary data.</text>
</comment>